<feature type="domain" description="BHLH" evidence="7">
    <location>
        <begin position="268"/>
        <end position="318"/>
    </location>
</feature>
<evidence type="ECO:0000256" key="4">
    <source>
        <dbReference type="ARBA" id="ARBA00023163"/>
    </source>
</evidence>
<dbReference type="PANTHER" id="PTHR16223">
    <property type="entry name" value="TRANSCRIPTION FACTOR BHLH83-RELATED"/>
    <property type="match status" value="1"/>
</dbReference>
<comment type="caution">
    <text evidence="8">The sequence shown here is derived from an EMBL/GenBank/DDBJ whole genome shotgun (WGS) entry which is preliminary data.</text>
</comment>
<dbReference type="Pfam" id="PF00010">
    <property type="entry name" value="HLH"/>
    <property type="match status" value="1"/>
</dbReference>
<organism evidence="8 9">
    <name type="scientific">Pyrus ussuriensis x Pyrus communis</name>
    <dbReference type="NCBI Taxonomy" id="2448454"/>
    <lineage>
        <taxon>Eukaryota</taxon>
        <taxon>Viridiplantae</taxon>
        <taxon>Streptophyta</taxon>
        <taxon>Embryophyta</taxon>
        <taxon>Tracheophyta</taxon>
        <taxon>Spermatophyta</taxon>
        <taxon>Magnoliopsida</taxon>
        <taxon>eudicotyledons</taxon>
        <taxon>Gunneridae</taxon>
        <taxon>Pentapetalae</taxon>
        <taxon>rosids</taxon>
        <taxon>fabids</taxon>
        <taxon>Rosales</taxon>
        <taxon>Rosaceae</taxon>
        <taxon>Amygdaloideae</taxon>
        <taxon>Maleae</taxon>
        <taxon>Pyrus</taxon>
    </lineage>
</organism>
<keyword evidence="2" id="KW-0805">Transcription regulation</keyword>
<feature type="compositionally biased region" description="Polar residues" evidence="6">
    <location>
        <begin position="241"/>
        <end position="258"/>
    </location>
</feature>
<dbReference type="GO" id="GO:0000981">
    <property type="term" value="F:DNA-binding transcription factor activity, RNA polymerase II-specific"/>
    <property type="evidence" value="ECO:0007669"/>
    <property type="project" value="TreeGrafter"/>
</dbReference>
<dbReference type="OrthoDB" id="651283at2759"/>
<keyword evidence="5" id="KW-0539">Nucleus</keyword>
<dbReference type="SMART" id="SM00353">
    <property type="entry name" value="HLH"/>
    <property type="match status" value="1"/>
</dbReference>
<dbReference type="PROSITE" id="PS50888">
    <property type="entry name" value="BHLH"/>
    <property type="match status" value="1"/>
</dbReference>
<dbReference type="FunFam" id="4.10.280.10:FF:000022">
    <property type="entry name" value="Basic helix-loop-helix transcription factor"/>
    <property type="match status" value="1"/>
</dbReference>
<accession>A0A5N5FI03</accession>
<evidence type="ECO:0000256" key="5">
    <source>
        <dbReference type="ARBA" id="ARBA00023242"/>
    </source>
</evidence>
<evidence type="ECO:0000259" key="7">
    <source>
        <dbReference type="PROSITE" id="PS50888"/>
    </source>
</evidence>
<dbReference type="CDD" id="cd11454">
    <property type="entry name" value="bHLH_AtIND_like"/>
    <property type="match status" value="1"/>
</dbReference>
<proteinExistence type="predicted"/>
<dbReference type="InterPro" id="IPR011598">
    <property type="entry name" value="bHLH_dom"/>
</dbReference>
<evidence type="ECO:0000256" key="6">
    <source>
        <dbReference type="SAM" id="MobiDB-lite"/>
    </source>
</evidence>
<reference evidence="8 9" key="3">
    <citation type="submission" date="2019-11" db="EMBL/GenBank/DDBJ databases">
        <title>A de novo genome assembly of a pear dwarfing rootstock.</title>
        <authorList>
            <person name="Wang F."/>
            <person name="Wang J."/>
            <person name="Li S."/>
            <person name="Zhang Y."/>
            <person name="Fang M."/>
            <person name="Ma L."/>
            <person name="Zhao Y."/>
            <person name="Jiang S."/>
        </authorList>
    </citation>
    <scope>NUCLEOTIDE SEQUENCE [LARGE SCALE GENOMIC DNA]</scope>
    <source>
        <strain evidence="8">S2</strain>
        <tissue evidence="8">Leaf</tissue>
    </source>
</reference>
<dbReference type="AlphaFoldDB" id="A0A5N5FI03"/>
<name>A0A5N5FI03_9ROSA</name>
<keyword evidence="3" id="KW-0238">DNA-binding</keyword>
<reference evidence="9" key="2">
    <citation type="submission" date="2019-10" db="EMBL/GenBank/DDBJ databases">
        <title>A de novo genome assembly of a pear dwarfing rootstock.</title>
        <authorList>
            <person name="Wang F."/>
            <person name="Wang J."/>
            <person name="Li S."/>
            <person name="Zhang Y."/>
            <person name="Fang M."/>
            <person name="Ma L."/>
            <person name="Zhao Y."/>
            <person name="Jiang S."/>
        </authorList>
    </citation>
    <scope>NUCLEOTIDE SEQUENCE [LARGE SCALE GENOMIC DNA]</scope>
</reference>
<gene>
    <name evidence="8" type="ORF">D8674_003780</name>
</gene>
<evidence type="ECO:0000256" key="1">
    <source>
        <dbReference type="ARBA" id="ARBA00004123"/>
    </source>
</evidence>
<dbReference type="SUPFAM" id="SSF47459">
    <property type="entry name" value="HLH, helix-loop-helix DNA-binding domain"/>
    <property type="match status" value="1"/>
</dbReference>
<sequence>MNESAAAIANGGWSSLGAMYSSDEEAEFMSQLLANCCVTNEMNEASSSAIPCAICPSYDFSKSNIEGIYQGSQYSSEIANLYFSNGSVYIMSNNETNHYNGNPNSIMETSYHNSEAFRPSDSNATNLIFIHGKEYGMDHHQELSNVNIENQPGAAIYEKLLQLNRESDHEMTIWEPAMENEVMVSEGSKKRPCSSVDVQKKRTVKAKKGQKAVLRGNVDDNDKTTKGQSSSSSCSGDDDSINASHQDLSGGVSTSSLSPKGKKASRGSATDSQNLYARKRRGKINARLRILQNLVPNGTKVDISTMLEEEAVQYVKFLLLQIKLLSSDDMWMFAPIAYNGINIGIDLNS</sequence>
<dbReference type="GO" id="GO:0005634">
    <property type="term" value="C:nucleus"/>
    <property type="evidence" value="ECO:0007669"/>
    <property type="project" value="UniProtKB-SubCell"/>
</dbReference>
<reference evidence="8 9" key="1">
    <citation type="submission" date="2019-09" db="EMBL/GenBank/DDBJ databases">
        <authorList>
            <person name="Ou C."/>
        </authorList>
    </citation>
    <scope>NUCLEOTIDE SEQUENCE [LARGE SCALE GENOMIC DNA]</scope>
    <source>
        <strain evidence="8">S2</strain>
        <tissue evidence="8">Leaf</tissue>
    </source>
</reference>
<keyword evidence="9" id="KW-1185">Reference proteome</keyword>
<dbReference type="GO" id="GO:0046983">
    <property type="term" value="F:protein dimerization activity"/>
    <property type="evidence" value="ECO:0007669"/>
    <property type="project" value="InterPro"/>
</dbReference>
<keyword evidence="4" id="KW-0804">Transcription</keyword>
<feature type="compositionally biased region" description="Basic residues" evidence="6">
    <location>
        <begin position="201"/>
        <end position="210"/>
    </location>
</feature>
<evidence type="ECO:0000313" key="9">
    <source>
        <dbReference type="Proteomes" id="UP000327157"/>
    </source>
</evidence>
<dbReference type="Gene3D" id="4.10.280.10">
    <property type="entry name" value="Helix-loop-helix DNA-binding domain"/>
    <property type="match status" value="1"/>
</dbReference>
<evidence type="ECO:0000256" key="3">
    <source>
        <dbReference type="ARBA" id="ARBA00023125"/>
    </source>
</evidence>
<feature type="region of interest" description="Disordered" evidence="6">
    <location>
        <begin position="183"/>
        <end position="278"/>
    </location>
</feature>
<comment type="subcellular location">
    <subcellularLocation>
        <location evidence="1">Nucleus</location>
    </subcellularLocation>
</comment>
<dbReference type="GO" id="GO:0000978">
    <property type="term" value="F:RNA polymerase II cis-regulatory region sequence-specific DNA binding"/>
    <property type="evidence" value="ECO:0007669"/>
    <property type="project" value="TreeGrafter"/>
</dbReference>
<dbReference type="InterPro" id="IPR045843">
    <property type="entry name" value="IND-like"/>
</dbReference>
<dbReference type="PANTHER" id="PTHR16223:SF330">
    <property type="entry name" value="OS03G0205300 PROTEIN"/>
    <property type="match status" value="1"/>
</dbReference>
<evidence type="ECO:0000313" key="8">
    <source>
        <dbReference type="EMBL" id="KAB2602775.1"/>
    </source>
</evidence>
<dbReference type="Proteomes" id="UP000327157">
    <property type="component" value="Chromosome 10"/>
</dbReference>
<evidence type="ECO:0000256" key="2">
    <source>
        <dbReference type="ARBA" id="ARBA00023015"/>
    </source>
</evidence>
<dbReference type="InterPro" id="IPR036638">
    <property type="entry name" value="HLH_DNA-bd_sf"/>
</dbReference>
<dbReference type="EMBL" id="SMOL01000695">
    <property type="protein sequence ID" value="KAB2602775.1"/>
    <property type="molecule type" value="Genomic_DNA"/>
</dbReference>
<protein>
    <submittedName>
        <fullName evidence="8">Transcription factor bHLH84-like</fullName>
    </submittedName>
</protein>
<dbReference type="GO" id="GO:0048766">
    <property type="term" value="P:root hair initiation"/>
    <property type="evidence" value="ECO:0007669"/>
    <property type="project" value="UniProtKB-ARBA"/>
</dbReference>